<dbReference type="EMBL" id="JAPTSV010000013">
    <property type="protein sequence ID" value="KAJ1521746.1"/>
    <property type="molecule type" value="Genomic_DNA"/>
</dbReference>
<accession>A0AAV7XAU6</accession>
<protein>
    <submittedName>
        <fullName evidence="1">Uncharacterized protein</fullName>
    </submittedName>
</protein>
<keyword evidence="2" id="KW-1185">Reference proteome</keyword>
<proteinExistence type="predicted"/>
<comment type="caution">
    <text evidence="1">The sequence shown here is derived from an EMBL/GenBank/DDBJ whole genome shotgun (WGS) entry which is preliminary data.</text>
</comment>
<organism evidence="1 2">
    <name type="scientific">Megalurothrips usitatus</name>
    <name type="common">bean blossom thrips</name>
    <dbReference type="NCBI Taxonomy" id="439358"/>
    <lineage>
        <taxon>Eukaryota</taxon>
        <taxon>Metazoa</taxon>
        <taxon>Ecdysozoa</taxon>
        <taxon>Arthropoda</taxon>
        <taxon>Hexapoda</taxon>
        <taxon>Insecta</taxon>
        <taxon>Pterygota</taxon>
        <taxon>Neoptera</taxon>
        <taxon>Paraneoptera</taxon>
        <taxon>Thysanoptera</taxon>
        <taxon>Terebrantia</taxon>
        <taxon>Thripoidea</taxon>
        <taxon>Thripidae</taxon>
        <taxon>Megalurothrips</taxon>
    </lineage>
</organism>
<name>A0AAV7XAU6_9NEOP</name>
<dbReference type="Proteomes" id="UP001075354">
    <property type="component" value="Chromosome 13"/>
</dbReference>
<evidence type="ECO:0000313" key="1">
    <source>
        <dbReference type="EMBL" id="KAJ1521746.1"/>
    </source>
</evidence>
<gene>
    <name evidence="1" type="ORF">ONE63_003382</name>
</gene>
<evidence type="ECO:0000313" key="2">
    <source>
        <dbReference type="Proteomes" id="UP001075354"/>
    </source>
</evidence>
<sequence>MAKSFHEHKKALAEAVDCAVTATPFAGLALTWGGWLHSRPHTLLLFIEWPNRDISLSEAQKHLDSMNIMAMGRKYRIEIDTQHVPSSKRPFLTCTVSREKSA</sequence>
<dbReference type="AlphaFoldDB" id="A0AAV7XAU6"/>
<reference evidence="1" key="1">
    <citation type="submission" date="2022-12" db="EMBL/GenBank/DDBJ databases">
        <title>Chromosome-level genome assembly of the bean flower thrips Megalurothrips usitatus.</title>
        <authorList>
            <person name="Ma L."/>
            <person name="Liu Q."/>
            <person name="Li H."/>
            <person name="Cai W."/>
        </authorList>
    </citation>
    <scope>NUCLEOTIDE SEQUENCE</scope>
    <source>
        <strain evidence="1">Cailab_2022a</strain>
    </source>
</reference>